<evidence type="ECO:0000256" key="1">
    <source>
        <dbReference type="SAM" id="MobiDB-lite"/>
    </source>
</evidence>
<feature type="compositionally biased region" description="Polar residues" evidence="1">
    <location>
        <begin position="1"/>
        <end position="11"/>
    </location>
</feature>
<accession>A0A8S5UQU6</accession>
<sequence>MAQDNINQNGQGPKPKKNNPTQVSSLELAHNKANGTR</sequence>
<proteinExistence type="predicted"/>
<protein>
    <submittedName>
        <fullName evidence="2">Uncharacterized protein</fullName>
    </submittedName>
</protein>
<evidence type="ECO:0000313" key="2">
    <source>
        <dbReference type="EMBL" id="DAF96873.1"/>
    </source>
</evidence>
<organism evidence="2">
    <name type="scientific">Podoviridae sp. ctQyH19</name>
    <dbReference type="NCBI Taxonomy" id="2825249"/>
    <lineage>
        <taxon>Viruses</taxon>
        <taxon>Duplodnaviria</taxon>
        <taxon>Heunggongvirae</taxon>
        <taxon>Uroviricota</taxon>
        <taxon>Caudoviricetes</taxon>
    </lineage>
</organism>
<name>A0A8S5UQU6_9CAUD</name>
<dbReference type="EMBL" id="BK016121">
    <property type="protein sequence ID" value="DAF96873.1"/>
    <property type="molecule type" value="Genomic_DNA"/>
</dbReference>
<reference evidence="2" key="1">
    <citation type="journal article" date="2021" name="Proc. Natl. Acad. Sci. U.S.A.">
        <title>A Catalog of Tens of Thousands of Viruses from Human Metagenomes Reveals Hidden Associations with Chronic Diseases.</title>
        <authorList>
            <person name="Tisza M.J."/>
            <person name="Buck C.B."/>
        </authorList>
    </citation>
    <scope>NUCLEOTIDE SEQUENCE</scope>
    <source>
        <strain evidence="2">CtQyH19</strain>
    </source>
</reference>
<feature type="region of interest" description="Disordered" evidence="1">
    <location>
        <begin position="1"/>
        <end position="37"/>
    </location>
</feature>